<dbReference type="KEGG" id="theu:HPC62_16565"/>
<dbReference type="InterPro" id="IPR058240">
    <property type="entry name" value="rSAM_sf"/>
</dbReference>
<reference evidence="8 9" key="1">
    <citation type="submission" date="2020-05" db="EMBL/GenBank/DDBJ databases">
        <title>Complete genome sequence of of a novel Thermoleptolyngbya strain isolated from hot springs of Ganzi, Sichuan China.</title>
        <authorList>
            <person name="Tang J."/>
            <person name="Daroch M."/>
            <person name="Li L."/>
            <person name="Waleron K."/>
            <person name="Waleron M."/>
            <person name="Waleron M."/>
        </authorList>
    </citation>
    <scope>NUCLEOTIDE SEQUENCE [LARGE SCALE GENOMIC DNA]</scope>
    <source>
        <strain evidence="8 9">PKUAC-SCTA183</strain>
    </source>
</reference>
<evidence type="ECO:0000256" key="2">
    <source>
        <dbReference type="ARBA" id="ARBA00022723"/>
    </source>
</evidence>
<dbReference type="Gene3D" id="3.20.20.70">
    <property type="entry name" value="Aldolase class I"/>
    <property type="match status" value="1"/>
</dbReference>
<dbReference type="SFLD" id="SFLDG01067">
    <property type="entry name" value="SPASM/twitch_domain_containing"/>
    <property type="match status" value="1"/>
</dbReference>
<dbReference type="NCBIfam" id="TIGR04167">
    <property type="entry name" value="rSAM_SeCys"/>
    <property type="match status" value="1"/>
</dbReference>
<keyword evidence="9" id="KW-1185">Reference proteome</keyword>
<evidence type="ECO:0000259" key="7">
    <source>
        <dbReference type="Pfam" id="PF12345"/>
    </source>
</evidence>
<dbReference type="Pfam" id="PF04055">
    <property type="entry name" value="Radical_SAM"/>
    <property type="match status" value="1"/>
</dbReference>
<evidence type="ECO:0000313" key="8">
    <source>
        <dbReference type="EMBL" id="QKD83600.1"/>
    </source>
</evidence>
<keyword evidence="4" id="KW-0411">Iron-sulfur</keyword>
<keyword evidence="1" id="KW-0949">S-adenosyl-L-methionine</keyword>
<evidence type="ECO:0000256" key="1">
    <source>
        <dbReference type="ARBA" id="ARBA00022691"/>
    </source>
</evidence>
<dbReference type="SUPFAM" id="SSF102114">
    <property type="entry name" value="Radical SAM enzymes"/>
    <property type="match status" value="1"/>
</dbReference>
<keyword evidence="3" id="KW-0408">Iron</keyword>
<dbReference type="CDD" id="cd01335">
    <property type="entry name" value="Radical_SAM"/>
    <property type="match status" value="1"/>
</dbReference>
<dbReference type="Pfam" id="PF12345">
    <property type="entry name" value="DUF3641"/>
    <property type="match status" value="1"/>
</dbReference>
<feature type="domain" description="Arsenosugar biosynthesis radical SAM protein ArsS-like C-terminal" evidence="7">
    <location>
        <begin position="254"/>
        <end position="390"/>
    </location>
</feature>
<accession>A0A6M8BHF4</accession>
<evidence type="ECO:0000256" key="5">
    <source>
        <dbReference type="SAM" id="MobiDB-lite"/>
    </source>
</evidence>
<dbReference type="InterPro" id="IPR024521">
    <property type="entry name" value="ArsS-like_C"/>
</dbReference>
<dbReference type="GO" id="GO:0046872">
    <property type="term" value="F:metal ion binding"/>
    <property type="evidence" value="ECO:0007669"/>
    <property type="project" value="UniProtKB-KW"/>
</dbReference>
<gene>
    <name evidence="8" type="ORF">HPC62_16565</name>
</gene>
<evidence type="ECO:0000256" key="4">
    <source>
        <dbReference type="ARBA" id="ARBA00023014"/>
    </source>
</evidence>
<dbReference type="AlphaFoldDB" id="A0A6M8BHF4"/>
<evidence type="ECO:0000313" key="9">
    <source>
        <dbReference type="Proteomes" id="UP000505210"/>
    </source>
</evidence>
<organism evidence="8 9">
    <name type="scientific">Thermoleptolyngbya sichuanensis A183</name>
    <dbReference type="NCBI Taxonomy" id="2737172"/>
    <lineage>
        <taxon>Bacteria</taxon>
        <taxon>Bacillati</taxon>
        <taxon>Cyanobacteriota</taxon>
        <taxon>Cyanophyceae</taxon>
        <taxon>Oculatellales</taxon>
        <taxon>Oculatellaceae</taxon>
        <taxon>Thermoleptolyngbya</taxon>
        <taxon>Thermoleptolyngbya sichuanensis</taxon>
    </lineage>
</organism>
<dbReference type="InterPro" id="IPR007197">
    <property type="entry name" value="rSAM"/>
</dbReference>
<feature type="region of interest" description="Disordered" evidence="5">
    <location>
        <begin position="27"/>
        <end position="51"/>
    </location>
</feature>
<proteinExistence type="predicted"/>
<feature type="domain" description="Radical SAM core" evidence="6">
    <location>
        <begin position="98"/>
        <end position="235"/>
    </location>
</feature>
<evidence type="ECO:0000259" key="6">
    <source>
        <dbReference type="Pfam" id="PF04055"/>
    </source>
</evidence>
<dbReference type="GO" id="GO:0003824">
    <property type="term" value="F:catalytic activity"/>
    <property type="evidence" value="ECO:0007669"/>
    <property type="project" value="InterPro"/>
</dbReference>
<dbReference type="GO" id="GO:0051536">
    <property type="term" value="F:iron-sulfur cluster binding"/>
    <property type="evidence" value="ECO:0007669"/>
    <property type="project" value="UniProtKB-KW"/>
</dbReference>
<dbReference type="InterPro" id="IPR026351">
    <property type="entry name" value="rSAM_ArsS-like"/>
</dbReference>
<dbReference type="InterPro" id="IPR013785">
    <property type="entry name" value="Aldolase_TIM"/>
</dbReference>
<protein>
    <submittedName>
        <fullName evidence="8">Radical SAM/Cys-rich domain protein</fullName>
    </submittedName>
</protein>
<dbReference type="SFLD" id="SFLDS00029">
    <property type="entry name" value="Radical_SAM"/>
    <property type="match status" value="1"/>
</dbReference>
<sequence length="392" mass="43436">MFDDAELTPAGASGAIAARISQALDLENNSAGPKPTTSLLRRRSPLANPQQQLQTLESVPLEGDSRRDRFANRADFAARLQQHGWPSLRPATLEIFQINVGKLCNMTCRHCHVDAGPDRHEVMSRDTIEVCLRALDQTTAHTVDITGGAPELNPHFRYLVEECVQRGKHVIDRCNLTVLLIPSLQDLPEWLAERGVEVVCSLPHYRQFNTDSQRGDGTFEKSIEALRRLNAAGYGQGDAKRRLTLMSNPVGAFLAGSQVKMEQEWKAGLLKNHGVTFDRLIALNNMPISRYLEWLEQSGNLKRYLEVLVNAFNPATISGLMCRNTLSISWDGRLFDCDFNQMLELPVQLAGDRPATVHDFHPDLLAQREIVTARHCFGCTAGAGSSCGGAIE</sequence>
<keyword evidence="2" id="KW-0479">Metal-binding</keyword>
<dbReference type="Proteomes" id="UP000505210">
    <property type="component" value="Chromosome"/>
</dbReference>
<evidence type="ECO:0000256" key="3">
    <source>
        <dbReference type="ARBA" id="ARBA00023004"/>
    </source>
</evidence>
<name>A0A6M8BHF4_9CYAN</name>
<dbReference type="PANTHER" id="PTHR43728">
    <property type="entry name" value="SLR0304 PROTEIN"/>
    <property type="match status" value="1"/>
</dbReference>
<feature type="compositionally biased region" description="Polar residues" evidence="5">
    <location>
        <begin position="27"/>
        <end position="39"/>
    </location>
</feature>
<dbReference type="EMBL" id="CP053661">
    <property type="protein sequence ID" value="QKD83600.1"/>
    <property type="molecule type" value="Genomic_DNA"/>
</dbReference>
<dbReference type="PANTHER" id="PTHR43728:SF1">
    <property type="entry name" value="FE-S OXIDOREDUCTASE"/>
    <property type="match status" value="1"/>
</dbReference>
<dbReference type="RefSeq" id="WP_172357480.1">
    <property type="nucleotide sequence ID" value="NZ_CP053661.1"/>
</dbReference>